<protein>
    <submittedName>
        <fullName evidence="2">Uncharacterized protein</fullName>
    </submittedName>
</protein>
<dbReference type="Proteomes" id="UP000245383">
    <property type="component" value="Unassembled WGS sequence"/>
</dbReference>
<dbReference type="AlphaFoldDB" id="A0A2T9YC35"/>
<evidence type="ECO:0000313" key="3">
    <source>
        <dbReference type="Proteomes" id="UP000245383"/>
    </source>
</evidence>
<organism evidence="2 3">
    <name type="scientific">Smittium simulii</name>
    <dbReference type="NCBI Taxonomy" id="133385"/>
    <lineage>
        <taxon>Eukaryota</taxon>
        <taxon>Fungi</taxon>
        <taxon>Fungi incertae sedis</taxon>
        <taxon>Zoopagomycota</taxon>
        <taxon>Kickxellomycotina</taxon>
        <taxon>Harpellomycetes</taxon>
        <taxon>Harpellales</taxon>
        <taxon>Legeriomycetaceae</taxon>
        <taxon>Smittium</taxon>
    </lineage>
</organism>
<feature type="compositionally biased region" description="Low complexity" evidence="1">
    <location>
        <begin position="494"/>
        <end position="508"/>
    </location>
</feature>
<sequence>MPKYTYQDISNSSDDQFGKNDYSKSIALECKKPEFTIVATANAEKDPMIILGNKASPANSFTAAFGFWSKSYALCPKFNNIIQKCNYKSEDKSIDGNHVVYVTVENGRVEFGFNDPFGNSKKTINSVELPSSLEIKDIDFSSWKGDVTFKQISVVCKEPCDVSSSPPSSTITSDVKTSSSDSVSSENQSSSQATSSVSTLQSSESVFSESNLQSSQATSSESNLQSSESVSSESNLQSSESKSNDSTLQSSPTIISSKTTNNISLLPTVQEIHNNISTDSFTGKTDNASTSKIPSSVQESLQNPQPTISSDRPPVDNTGSSSLTQEINSGGNESDTSYNQNSLENNEKGAYHNKNNDKKQNGYNSSKYGSDFNYNSSHNLKYYSSVLGGSKNFNFNHKNINSSKSNNANPTKTSSSPPDALNFANDIIDVLNECFENIKKPNVKNLKQIKSNPSYGRPRVYRDAKHGPPTNLNKPKGDDKKSLNINDKKTSTANKKNPSGNIKSNSNKKNQKNRGLF</sequence>
<feature type="compositionally biased region" description="Polar residues" evidence="1">
    <location>
        <begin position="317"/>
        <end position="344"/>
    </location>
</feature>
<feature type="region of interest" description="Disordered" evidence="1">
    <location>
        <begin position="159"/>
        <end position="255"/>
    </location>
</feature>
<evidence type="ECO:0000313" key="2">
    <source>
        <dbReference type="EMBL" id="PVU89875.1"/>
    </source>
</evidence>
<keyword evidence="3" id="KW-1185">Reference proteome</keyword>
<feature type="region of interest" description="Disordered" evidence="1">
    <location>
        <begin position="398"/>
        <end position="418"/>
    </location>
</feature>
<dbReference type="EMBL" id="MBFR01000291">
    <property type="protein sequence ID" value="PVU89875.1"/>
    <property type="molecule type" value="Genomic_DNA"/>
</dbReference>
<proteinExistence type="predicted"/>
<feature type="compositionally biased region" description="Polar residues" evidence="1">
    <location>
        <begin position="277"/>
        <end position="310"/>
    </location>
</feature>
<accession>A0A2T9YC35</accession>
<reference evidence="2 3" key="1">
    <citation type="journal article" date="2018" name="MBio">
        <title>Comparative Genomics Reveals the Core Gene Toolbox for the Fungus-Insect Symbiosis.</title>
        <authorList>
            <person name="Wang Y."/>
            <person name="Stata M."/>
            <person name="Wang W."/>
            <person name="Stajich J.E."/>
            <person name="White M.M."/>
            <person name="Moncalvo J.M."/>
        </authorList>
    </citation>
    <scope>NUCLEOTIDE SEQUENCE [LARGE SCALE GENOMIC DNA]</scope>
    <source>
        <strain evidence="2 3">SWE-8-4</strain>
    </source>
</reference>
<feature type="compositionally biased region" description="Basic and acidic residues" evidence="1">
    <location>
        <begin position="345"/>
        <end position="360"/>
    </location>
</feature>
<evidence type="ECO:0000256" key="1">
    <source>
        <dbReference type="SAM" id="MobiDB-lite"/>
    </source>
</evidence>
<feature type="region of interest" description="Disordered" evidence="1">
    <location>
        <begin position="277"/>
        <end position="366"/>
    </location>
</feature>
<feature type="compositionally biased region" description="Basic and acidic residues" evidence="1">
    <location>
        <begin position="475"/>
        <end position="490"/>
    </location>
</feature>
<name>A0A2T9YC35_9FUNG</name>
<dbReference type="STRING" id="133385.A0A2T9YC35"/>
<comment type="caution">
    <text evidence="2">The sequence shown here is derived from an EMBL/GenBank/DDBJ whole genome shotgun (WGS) entry which is preliminary data.</text>
</comment>
<feature type="compositionally biased region" description="Low complexity" evidence="1">
    <location>
        <begin position="163"/>
        <end position="246"/>
    </location>
</feature>
<feature type="compositionally biased region" description="Low complexity" evidence="1">
    <location>
        <begin position="398"/>
        <end position="409"/>
    </location>
</feature>
<feature type="region of interest" description="Disordered" evidence="1">
    <location>
        <begin position="446"/>
        <end position="517"/>
    </location>
</feature>
<gene>
    <name evidence="2" type="ORF">BB561_005134</name>
</gene>